<dbReference type="GO" id="GO:0009331">
    <property type="term" value="C:glycerol-3-phosphate dehydrogenase (FAD) complex"/>
    <property type="evidence" value="ECO:0007669"/>
    <property type="project" value="InterPro"/>
</dbReference>
<dbReference type="InterPro" id="IPR004017">
    <property type="entry name" value="Cys_rich_dom"/>
</dbReference>
<dbReference type="InterPro" id="IPR017896">
    <property type="entry name" value="4Fe4S_Fe-S-bd"/>
</dbReference>
<dbReference type="GO" id="GO:0016020">
    <property type="term" value="C:membrane"/>
    <property type="evidence" value="ECO:0007669"/>
    <property type="project" value="InterPro"/>
</dbReference>
<dbReference type="NCBIfam" id="TIGR03379">
    <property type="entry name" value="glycerol3P_GlpC"/>
    <property type="match status" value="1"/>
</dbReference>
<evidence type="ECO:0000256" key="5">
    <source>
        <dbReference type="ARBA" id="ARBA00023014"/>
    </source>
</evidence>
<gene>
    <name evidence="7" type="ORF">CWS72_14495</name>
</gene>
<protein>
    <submittedName>
        <fullName evidence="7">Anaerobic glycerol-3-phosphate dehydrogenase subunit C</fullName>
    </submittedName>
</protein>
<dbReference type="EMBL" id="PIUM01000016">
    <property type="protein sequence ID" value="PKU23884.1"/>
    <property type="molecule type" value="Genomic_DNA"/>
</dbReference>
<dbReference type="InterPro" id="IPR009051">
    <property type="entry name" value="Helical_ferredxn"/>
</dbReference>
<dbReference type="PANTHER" id="PTHR32479">
    <property type="entry name" value="GLYCOLATE OXIDASE IRON-SULFUR SUBUNIT"/>
    <property type="match status" value="1"/>
</dbReference>
<dbReference type="GO" id="GO:0046872">
    <property type="term" value="F:metal ion binding"/>
    <property type="evidence" value="ECO:0007669"/>
    <property type="project" value="UniProtKB-KW"/>
</dbReference>
<keyword evidence="2" id="KW-0479">Metal-binding</keyword>
<evidence type="ECO:0000313" key="8">
    <source>
        <dbReference type="Proteomes" id="UP000233293"/>
    </source>
</evidence>
<keyword evidence="8" id="KW-1185">Reference proteome</keyword>
<feature type="domain" description="4Fe-4S ferredoxin-type" evidence="6">
    <location>
        <begin position="2"/>
        <end position="32"/>
    </location>
</feature>
<dbReference type="Pfam" id="PF02754">
    <property type="entry name" value="CCG"/>
    <property type="match status" value="2"/>
</dbReference>
<dbReference type="NCBIfam" id="NF008369">
    <property type="entry name" value="PRK11168.1"/>
    <property type="match status" value="1"/>
</dbReference>
<evidence type="ECO:0000256" key="4">
    <source>
        <dbReference type="ARBA" id="ARBA00023004"/>
    </source>
</evidence>
<dbReference type="RefSeq" id="WP_101251340.1">
    <property type="nucleotide sequence ID" value="NZ_PIUM01000016.1"/>
</dbReference>
<dbReference type="PROSITE" id="PS00198">
    <property type="entry name" value="4FE4S_FER_1"/>
    <property type="match status" value="2"/>
</dbReference>
<evidence type="ECO:0000259" key="6">
    <source>
        <dbReference type="PROSITE" id="PS51379"/>
    </source>
</evidence>
<evidence type="ECO:0000256" key="2">
    <source>
        <dbReference type="ARBA" id="ARBA00022723"/>
    </source>
</evidence>
<sequence>MRRNDISLDNCLKCSDCVTVCPVVTAHPAYPGPKHLGPELERLRREGLPCDTEWVEYCLGCHRCDLACPNQVDVSGLIAAAKARHQKPFLRKMRDFWFARPGLLGSLLTIAPRLTNLLLGLKPVRLLMSRFLKISAKRRFPAYVAPDLGPSQAAEAGAASVLFFPGCAIRYNQPDLGRKVVQLLQRNGVRTTIATSGCCGLPALANGDEAEAKLRARAGIESLIEAVSSGTRIVTACTSCGHMLKTGFADLLGDEGELAEKSRKIAESTFDLGEFLMGRADQGLLNEAFQPSSLRLAYHAPCHQTSQGIGRPWFHLLRRVPGLRIEDLDAGCCGMSGTFGFKEEKYPVSMAVGQRLFEGIRDADPQMVVTECATCRMQIEHGSRVKAIHPAELLLAAYSEQGQS</sequence>
<proteinExistence type="predicted"/>
<keyword evidence="5" id="KW-0411">Iron-sulfur</keyword>
<name>A0A2N3PTZ9_9PROT</name>
<dbReference type="Pfam" id="PF13183">
    <property type="entry name" value="Fer4_8"/>
    <property type="match status" value="1"/>
</dbReference>
<dbReference type="PROSITE" id="PS51379">
    <property type="entry name" value="4FE4S_FER_2"/>
    <property type="match status" value="1"/>
</dbReference>
<comment type="caution">
    <text evidence="7">The sequence shown here is derived from an EMBL/GenBank/DDBJ whole genome shotgun (WGS) entry which is preliminary data.</text>
</comment>
<reference evidence="8" key="1">
    <citation type="submission" date="2017-12" db="EMBL/GenBank/DDBJ databases">
        <title>Draft genome sequence of Telmatospirillum siberiense 26-4b1T, an acidotolerant peatland alphaproteobacterium potentially involved in sulfur cycling.</title>
        <authorList>
            <person name="Hausmann B."/>
            <person name="Pjevac P."/>
            <person name="Schreck K."/>
            <person name="Herbold C.W."/>
            <person name="Daims H."/>
            <person name="Wagner M."/>
            <person name="Pester M."/>
            <person name="Loy A."/>
        </authorList>
    </citation>
    <scope>NUCLEOTIDE SEQUENCE [LARGE SCALE GENOMIC DNA]</scope>
    <source>
        <strain evidence="8">26-4b1</strain>
    </source>
</reference>
<dbReference type="Proteomes" id="UP000233293">
    <property type="component" value="Unassembled WGS sequence"/>
</dbReference>
<dbReference type="GO" id="GO:0051539">
    <property type="term" value="F:4 iron, 4 sulfur cluster binding"/>
    <property type="evidence" value="ECO:0007669"/>
    <property type="project" value="UniProtKB-KW"/>
</dbReference>
<accession>A0A2N3PTZ9</accession>
<dbReference type="OrthoDB" id="9765258at2"/>
<dbReference type="InterPro" id="IPR017753">
    <property type="entry name" value="G3P_DH_GlpC_su"/>
</dbReference>
<dbReference type="SUPFAM" id="SSF46548">
    <property type="entry name" value="alpha-helical ferredoxin"/>
    <property type="match status" value="1"/>
</dbReference>
<evidence type="ECO:0000256" key="1">
    <source>
        <dbReference type="ARBA" id="ARBA00022485"/>
    </source>
</evidence>
<keyword evidence="4" id="KW-0408">Iron</keyword>
<dbReference type="Gene3D" id="1.10.1060.10">
    <property type="entry name" value="Alpha-helical ferredoxin"/>
    <property type="match status" value="1"/>
</dbReference>
<evidence type="ECO:0000313" key="7">
    <source>
        <dbReference type="EMBL" id="PKU23884.1"/>
    </source>
</evidence>
<dbReference type="GO" id="GO:0009061">
    <property type="term" value="P:anaerobic respiration"/>
    <property type="evidence" value="ECO:0007669"/>
    <property type="project" value="InterPro"/>
</dbReference>
<keyword evidence="1" id="KW-0004">4Fe-4S</keyword>
<dbReference type="GO" id="GO:0016491">
    <property type="term" value="F:oxidoreductase activity"/>
    <property type="evidence" value="ECO:0007669"/>
    <property type="project" value="UniProtKB-ARBA"/>
</dbReference>
<keyword evidence="3" id="KW-0677">Repeat</keyword>
<organism evidence="7 8">
    <name type="scientific">Telmatospirillum siberiense</name>
    <dbReference type="NCBI Taxonomy" id="382514"/>
    <lineage>
        <taxon>Bacteria</taxon>
        <taxon>Pseudomonadati</taxon>
        <taxon>Pseudomonadota</taxon>
        <taxon>Alphaproteobacteria</taxon>
        <taxon>Rhodospirillales</taxon>
        <taxon>Rhodospirillaceae</taxon>
        <taxon>Telmatospirillum</taxon>
    </lineage>
</organism>
<dbReference type="InterPro" id="IPR017900">
    <property type="entry name" value="4Fe4S_Fe_S_CS"/>
</dbReference>
<evidence type="ECO:0000256" key="3">
    <source>
        <dbReference type="ARBA" id="ARBA00022737"/>
    </source>
</evidence>
<dbReference type="AlphaFoldDB" id="A0A2N3PTZ9"/>
<dbReference type="PANTHER" id="PTHR32479:SF19">
    <property type="entry name" value="ANAEROBIC GLYCEROL-3-PHOSPHATE DEHYDROGENASE SUBUNIT C"/>
    <property type="match status" value="1"/>
</dbReference>